<evidence type="ECO:0000313" key="10">
    <source>
        <dbReference type="Proteomes" id="UP000323000"/>
    </source>
</evidence>
<evidence type="ECO:0000256" key="8">
    <source>
        <dbReference type="SAM" id="SignalP"/>
    </source>
</evidence>
<evidence type="ECO:0000256" key="3">
    <source>
        <dbReference type="ARBA" id="ARBA00022525"/>
    </source>
</evidence>
<keyword evidence="10" id="KW-1185">Reference proteome</keyword>
<comment type="caution">
    <text evidence="9">The sequence shown here is derived from an EMBL/GenBank/DDBJ whole genome shotgun (WGS) entry which is preliminary data.</text>
</comment>
<keyword evidence="6" id="KW-0442">Lipid degradation</keyword>
<dbReference type="Gene3D" id="3.40.50.1110">
    <property type="entry name" value="SGNH hydrolase"/>
    <property type="match status" value="2"/>
</dbReference>
<evidence type="ECO:0008006" key="11">
    <source>
        <dbReference type="Google" id="ProtNLM"/>
    </source>
</evidence>
<organism evidence="9 10">
    <name type="scientific">Acer yangbiense</name>
    <dbReference type="NCBI Taxonomy" id="1000413"/>
    <lineage>
        <taxon>Eukaryota</taxon>
        <taxon>Viridiplantae</taxon>
        <taxon>Streptophyta</taxon>
        <taxon>Embryophyta</taxon>
        <taxon>Tracheophyta</taxon>
        <taxon>Spermatophyta</taxon>
        <taxon>Magnoliopsida</taxon>
        <taxon>eudicotyledons</taxon>
        <taxon>Gunneridae</taxon>
        <taxon>Pentapetalae</taxon>
        <taxon>rosids</taxon>
        <taxon>malvids</taxon>
        <taxon>Sapindales</taxon>
        <taxon>Sapindaceae</taxon>
        <taxon>Hippocastanoideae</taxon>
        <taxon>Acereae</taxon>
        <taxon>Acer</taxon>
    </lineage>
</organism>
<feature type="signal peptide" evidence="8">
    <location>
        <begin position="1"/>
        <end position="21"/>
    </location>
</feature>
<evidence type="ECO:0000256" key="5">
    <source>
        <dbReference type="ARBA" id="ARBA00022801"/>
    </source>
</evidence>
<name>A0A5C7H9Q9_9ROSI</name>
<dbReference type="InterPro" id="IPR036514">
    <property type="entry name" value="SGNH_hydro_sf"/>
</dbReference>
<gene>
    <name evidence="9" type="ORF">EZV62_018964</name>
</gene>
<dbReference type="InterPro" id="IPR001087">
    <property type="entry name" value="GDSL"/>
</dbReference>
<evidence type="ECO:0000256" key="7">
    <source>
        <dbReference type="ARBA" id="ARBA00023098"/>
    </source>
</evidence>
<keyword evidence="7" id="KW-0443">Lipid metabolism</keyword>
<dbReference type="PANTHER" id="PTHR45650:SF9">
    <property type="entry name" value="SGNH HYDROLASE-TYPE ESTERASE DOMAIN-CONTAINING PROTEIN"/>
    <property type="match status" value="1"/>
</dbReference>
<accession>A0A5C7H9Q9</accession>
<dbReference type="InterPro" id="IPR051238">
    <property type="entry name" value="GDSL_esterase/lipase"/>
</dbReference>
<evidence type="ECO:0000256" key="1">
    <source>
        <dbReference type="ARBA" id="ARBA00004613"/>
    </source>
</evidence>
<comment type="subcellular location">
    <subcellularLocation>
        <location evidence="1">Secreted</location>
    </subcellularLocation>
</comment>
<reference evidence="10" key="1">
    <citation type="journal article" date="2019" name="Gigascience">
        <title>De novo genome assembly of the endangered Acer yangbiense, a plant species with extremely small populations endemic to Yunnan Province, China.</title>
        <authorList>
            <person name="Yang J."/>
            <person name="Wariss H.M."/>
            <person name="Tao L."/>
            <person name="Zhang R."/>
            <person name="Yun Q."/>
            <person name="Hollingsworth P."/>
            <person name="Dao Z."/>
            <person name="Luo G."/>
            <person name="Guo H."/>
            <person name="Ma Y."/>
            <person name="Sun W."/>
        </authorList>
    </citation>
    <scope>NUCLEOTIDE SEQUENCE [LARGE SCALE GENOMIC DNA]</scope>
    <source>
        <strain evidence="10">cv. Malutang</strain>
    </source>
</reference>
<dbReference type="OrthoDB" id="1683520at2759"/>
<dbReference type="PANTHER" id="PTHR45650">
    <property type="entry name" value="GDSL-LIKE LIPASE/ACYLHYDROLASE-RELATED"/>
    <property type="match status" value="1"/>
</dbReference>
<dbReference type="GO" id="GO:0016042">
    <property type="term" value="P:lipid catabolic process"/>
    <property type="evidence" value="ECO:0007669"/>
    <property type="project" value="UniProtKB-KW"/>
</dbReference>
<evidence type="ECO:0000313" key="9">
    <source>
        <dbReference type="EMBL" id="TXG53708.1"/>
    </source>
</evidence>
<feature type="chain" id="PRO_5023126003" description="GDSL esterase/lipase" evidence="8">
    <location>
        <begin position="22"/>
        <end position="273"/>
    </location>
</feature>
<proteinExistence type="inferred from homology"/>
<dbReference type="GO" id="GO:0016788">
    <property type="term" value="F:hydrolase activity, acting on ester bonds"/>
    <property type="evidence" value="ECO:0007669"/>
    <property type="project" value="InterPro"/>
</dbReference>
<comment type="similarity">
    <text evidence="2">Belongs to the 'GDSL' lipolytic enzyme family.</text>
</comment>
<evidence type="ECO:0000256" key="6">
    <source>
        <dbReference type="ARBA" id="ARBA00022963"/>
    </source>
</evidence>
<dbReference type="Pfam" id="PF00657">
    <property type="entry name" value="Lipase_GDSL"/>
    <property type="match status" value="2"/>
</dbReference>
<dbReference type="GO" id="GO:0005576">
    <property type="term" value="C:extracellular region"/>
    <property type="evidence" value="ECO:0007669"/>
    <property type="project" value="UniProtKB-SubCell"/>
</dbReference>
<keyword evidence="4 8" id="KW-0732">Signal</keyword>
<protein>
    <recommendedName>
        <fullName evidence="11">GDSL esterase/lipase</fullName>
    </recommendedName>
</protein>
<sequence length="273" mass="29825">MWHVIVVWILSLSSYSVYGEASQVPCYFIFGDSLYDNGNNNALPTTAKANYPPYGVDFPMGPTGRFTNGRNVADILAELLGFDNSIPSFARARGDEILKGVNYASGAAGIRDESGAYLILYNLGARKVAVFGIGVIGCTPGMIAMYGTNGSLCVDFVNNAVQLFNAKLIPLVEDFNKNMLNSTFIFVDSYQIALTPTLTTGAQVTNATCCDVITTISFQCIPLGIPCKNRDDYTFWDAVHPTEALNLIYTQRYYSAAFPSDSYPFDIRHLALL</sequence>
<evidence type="ECO:0000256" key="2">
    <source>
        <dbReference type="ARBA" id="ARBA00008668"/>
    </source>
</evidence>
<evidence type="ECO:0000256" key="4">
    <source>
        <dbReference type="ARBA" id="ARBA00022729"/>
    </source>
</evidence>
<dbReference type="AlphaFoldDB" id="A0A5C7H9Q9"/>
<dbReference type="EMBL" id="VAHF01000009">
    <property type="protein sequence ID" value="TXG53708.1"/>
    <property type="molecule type" value="Genomic_DNA"/>
</dbReference>
<keyword evidence="3" id="KW-0964">Secreted</keyword>
<keyword evidence="5" id="KW-0378">Hydrolase</keyword>
<dbReference type="Proteomes" id="UP000323000">
    <property type="component" value="Chromosome 9"/>
</dbReference>